<evidence type="ECO:0000313" key="1">
    <source>
        <dbReference type="EMBL" id="KAK8838921.1"/>
    </source>
</evidence>
<sequence length="236" mass="27082">MIENTANSSVCLNIHLLSCSLPENLMSSRNDVRVTVFTFPEMKKQDHVIKAKKLQFPDLECPITITSQTQKIHIFFQKKNIINKGAIIAWTTIETADIPNLLLNSQNDDFDLSISPELQSLNIYKPTSAKMNEKEFVLNPEFFGNSSYTIEDVSGQIEVQLTVTDPFLTDESDLSKNNMKRDNKKRHLNNNSNKKIKICDKKKYCKSESFKLKKQKSAAKFHGKFKATSEYIFFND</sequence>
<protein>
    <submittedName>
        <fullName evidence="1">Uncharacterized protein</fullName>
    </submittedName>
</protein>
<accession>A0ABR2GZ21</accession>
<keyword evidence="2" id="KW-1185">Reference proteome</keyword>
<reference evidence="1 2" key="1">
    <citation type="submission" date="2024-04" db="EMBL/GenBank/DDBJ databases">
        <title>Tritrichomonas musculus Genome.</title>
        <authorList>
            <person name="Alves-Ferreira E."/>
            <person name="Grigg M."/>
            <person name="Lorenzi H."/>
            <person name="Galac M."/>
        </authorList>
    </citation>
    <scope>NUCLEOTIDE SEQUENCE [LARGE SCALE GENOMIC DNA]</scope>
    <source>
        <strain evidence="1 2">EAF2021</strain>
    </source>
</reference>
<dbReference type="Proteomes" id="UP001470230">
    <property type="component" value="Unassembled WGS sequence"/>
</dbReference>
<gene>
    <name evidence="1" type="ORF">M9Y10_032380</name>
</gene>
<proteinExistence type="predicted"/>
<dbReference type="EMBL" id="JAPFFF010000053">
    <property type="protein sequence ID" value="KAK8838921.1"/>
    <property type="molecule type" value="Genomic_DNA"/>
</dbReference>
<comment type="caution">
    <text evidence="1">The sequence shown here is derived from an EMBL/GenBank/DDBJ whole genome shotgun (WGS) entry which is preliminary data.</text>
</comment>
<organism evidence="1 2">
    <name type="scientific">Tritrichomonas musculus</name>
    <dbReference type="NCBI Taxonomy" id="1915356"/>
    <lineage>
        <taxon>Eukaryota</taxon>
        <taxon>Metamonada</taxon>
        <taxon>Parabasalia</taxon>
        <taxon>Tritrichomonadida</taxon>
        <taxon>Tritrichomonadidae</taxon>
        <taxon>Tritrichomonas</taxon>
    </lineage>
</organism>
<evidence type="ECO:0000313" key="2">
    <source>
        <dbReference type="Proteomes" id="UP001470230"/>
    </source>
</evidence>
<name>A0ABR2GZ21_9EUKA</name>